<dbReference type="SUPFAM" id="SSF52172">
    <property type="entry name" value="CheY-like"/>
    <property type="match status" value="1"/>
</dbReference>
<feature type="coiled-coil region" evidence="7">
    <location>
        <begin position="124"/>
        <end position="162"/>
    </location>
</feature>
<dbReference type="Pfam" id="PF00072">
    <property type="entry name" value="Response_reg"/>
    <property type="match status" value="1"/>
</dbReference>
<feature type="domain" description="Response regulatory" evidence="8">
    <location>
        <begin position="7"/>
        <end position="121"/>
    </location>
</feature>
<dbReference type="InterPro" id="IPR011006">
    <property type="entry name" value="CheY-like_superfamily"/>
</dbReference>
<keyword evidence="5" id="KW-0804">Transcription</keyword>
<evidence type="ECO:0000256" key="4">
    <source>
        <dbReference type="ARBA" id="ARBA00023125"/>
    </source>
</evidence>
<dbReference type="Gene3D" id="3.40.50.2300">
    <property type="match status" value="1"/>
</dbReference>
<dbReference type="RefSeq" id="WP_169249650.1">
    <property type="nucleotide sequence ID" value="NZ_SPMZ01000047.1"/>
</dbReference>
<dbReference type="Pfam" id="PF07228">
    <property type="entry name" value="SpoIIE"/>
    <property type="match status" value="1"/>
</dbReference>
<dbReference type="Gene3D" id="1.20.5.390">
    <property type="entry name" value="L1 transposable element, trimerization domain"/>
    <property type="match status" value="1"/>
</dbReference>
<keyword evidence="4" id="KW-0238">DNA-binding</keyword>
<dbReference type="InterPro" id="IPR001932">
    <property type="entry name" value="PPM-type_phosphatase-like_dom"/>
</dbReference>
<accession>A0ABX1TLW8</accession>
<keyword evidence="1 6" id="KW-0597">Phosphoprotein</keyword>
<dbReference type="PANTHER" id="PTHR48111">
    <property type="entry name" value="REGULATOR OF RPOS"/>
    <property type="match status" value="1"/>
</dbReference>
<dbReference type="EMBL" id="SPMZ01000047">
    <property type="protein sequence ID" value="NMQ20378.1"/>
    <property type="molecule type" value="Genomic_DNA"/>
</dbReference>
<dbReference type="InterPro" id="IPR039420">
    <property type="entry name" value="WalR-like"/>
</dbReference>
<evidence type="ECO:0000256" key="5">
    <source>
        <dbReference type="ARBA" id="ARBA00023163"/>
    </source>
</evidence>
<dbReference type="Gene3D" id="3.60.40.10">
    <property type="entry name" value="PPM-type phosphatase domain"/>
    <property type="match status" value="1"/>
</dbReference>
<keyword evidence="10" id="KW-1185">Reference proteome</keyword>
<dbReference type="InterPro" id="IPR036457">
    <property type="entry name" value="PPM-type-like_dom_sf"/>
</dbReference>
<dbReference type="InterPro" id="IPR049510">
    <property type="entry name" value="RssB-like_REC"/>
</dbReference>
<evidence type="ECO:0000256" key="3">
    <source>
        <dbReference type="ARBA" id="ARBA00023015"/>
    </source>
</evidence>
<sequence length="393" mass="44897">MNERPARILTIDDEQMVREILAAYLEDSGFEVTQARDGRAGVEMIRDEQPDLVLCDLRMPGMDGLQVLATVTREFPELPILVVSGMGGMSDAIQALKLGAWDYVTKPIEDMAVLEHAINHALERARLRRENREHREHLEGVNEQLRQTVRQLQEDEAAARRIQFQLLPENDKIYRHYRFSRHLLTSQYLSGDFVDYFVIDGDHLGFYIADVSGHGVSSAFVTVMLKSYIGRYRELHRQNRDRGILNPAETLSRLNREIFSCHMDKYLTMFYGIIEWSNNLLRYSSGGQFPFPILFDGQQASYVGKKSLPIGLFDFAHYQTESLRLPPRFAMALISDGILETLPQTSLRDKQAFLLDLIGGTDLTIENLIQHLGLDQTGPLPDDVTLLLITRTE</sequence>
<evidence type="ECO:0000256" key="2">
    <source>
        <dbReference type="ARBA" id="ARBA00023012"/>
    </source>
</evidence>
<keyword evidence="3" id="KW-0805">Transcription regulation</keyword>
<evidence type="ECO:0000313" key="9">
    <source>
        <dbReference type="EMBL" id="NMQ20378.1"/>
    </source>
</evidence>
<dbReference type="SMART" id="SM00331">
    <property type="entry name" value="PP2C_SIG"/>
    <property type="match status" value="1"/>
</dbReference>
<reference evidence="9 10" key="1">
    <citation type="submission" date="2019-03" db="EMBL/GenBank/DDBJ databases">
        <title>Metabolic reconstructions from genomes of highly enriched 'Candidatus Accumulibacter' and 'Candidatus Competibacter' bioreactor populations.</title>
        <authorList>
            <person name="Annavajhala M.K."/>
            <person name="Welles L."/>
            <person name="Abbas B."/>
            <person name="Sorokin D."/>
            <person name="Park H."/>
            <person name="Van Loosdrecht M."/>
            <person name="Chandran K."/>
        </authorList>
    </citation>
    <scope>NUCLEOTIDE SEQUENCE [LARGE SCALE GENOMIC DNA]</scope>
    <source>
        <strain evidence="9 10">SBR_G</strain>
    </source>
</reference>
<evidence type="ECO:0000259" key="8">
    <source>
        <dbReference type="PROSITE" id="PS50110"/>
    </source>
</evidence>
<name>A0ABX1TLW8_9GAMM</name>
<evidence type="ECO:0000256" key="7">
    <source>
        <dbReference type="SAM" id="Coils"/>
    </source>
</evidence>
<dbReference type="PANTHER" id="PTHR48111:SF1">
    <property type="entry name" value="TWO-COMPONENT RESPONSE REGULATOR ORR33"/>
    <property type="match status" value="1"/>
</dbReference>
<protein>
    <submittedName>
        <fullName evidence="9">Response regulator</fullName>
    </submittedName>
</protein>
<keyword evidence="2" id="KW-0902">Two-component regulatory system</keyword>
<dbReference type="Proteomes" id="UP000760480">
    <property type="component" value="Unassembled WGS sequence"/>
</dbReference>
<organism evidence="9 10">
    <name type="scientific">Candidatus Competibacter phosphatis</name>
    <dbReference type="NCBI Taxonomy" id="221280"/>
    <lineage>
        <taxon>Bacteria</taxon>
        <taxon>Pseudomonadati</taxon>
        <taxon>Pseudomonadota</taxon>
        <taxon>Gammaproteobacteria</taxon>
        <taxon>Candidatus Competibacteraceae</taxon>
        <taxon>Candidatus Competibacter</taxon>
    </lineage>
</organism>
<evidence type="ECO:0000313" key="10">
    <source>
        <dbReference type="Proteomes" id="UP000760480"/>
    </source>
</evidence>
<evidence type="ECO:0000256" key="1">
    <source>
        <dbReference type="ARBA" id="ARBA00022553"/>
    </source>
</evidence>
<dbReference type="PROSITE" id="PS50110">
    <property type="entry name" value="RESPONSE_REGULATORY"/>
    <property type="match status" value="1"/>
</dbReference>
<dbReference type="InterPro" id="IPR001789">
    <property type="entry name" value="Sig_transdc_resp-reg_receiver"/>
</dbReference>
<dbReference type="SMART" id="SM00448">
    <property type="entry name" value="REC"/>
    <property type="match status" value="1"/>
</dbReference>
<feature type="modified residue" description="4-aspartylphosphate" evidence="6">
    <location>
        <position position="56"/>
    </location>
</feature>
<dbReference type="CDD" id="cd17555">
    <property type="entry name" value="REC_RssB-like"/>
    <property type="match status" value="1"/>
</dbReference>
<comment type="caution">
    <text evidence="9">The sequence shown here is derived from an EMBL/GenBank/DDBJ whole genome shotgun (WGS) entry which is preliminary data.</text>
</comment>
<proteinExistence type="predicted"/>
<evidence type="ECO:0000256" key="6">
    <source>
        <dbReference type="PROSITE-ProRule" id="PRU00169"/>
    </source>
</evidence>
<keyword evidence="7" id="KW-0175">Coiled coil</keyword>
<gene>
    <name evidence="9" type="ORF">E4P82_14935</name>
</gene>